<sequence length="340" mass="37849">MKIMNVLSVEGIENFSNSVCIFELSNFTDMSQKVIAMAADALDALGIKNKVILEINSLGDNESRAKYRVALESFFSKYKEDLSADSINRLQRGSVLRILDSKNEMDQKLVAAAPQLNEFLSDESKTVEKGYRLNNVLSGLDALEISYVYNTRLVRGLAFLVLTHACYYCASQDYYSDTVFEFVERQQSAVSDEKDEIRGGIAVIAGGCYDGLAKSLGGPTMACVGWAAGVDRLTLLREVPVEVMLSVAVVPVLVGNNVNRVLHEAMHIAQMLRRRGLTVHFCHGRSNMKKQMKTAERYGSTYAVILGDAEINKQVIKIKNLGKRQEIELSMEELSNFEFL</sequence>
<evidence type="ECO:0000313" key="2">
    <source>
        <dbReference type="Proteomes" id="UP001163321"/>
    </source>
</evidence>
<dbReference type="Proteomes" id="UP001163321">
    <property type="component" value="Chromosome 8"/>
</dbReference>
<gene>
    <name evidence="1" type="ORF">PsorP6_004152</name>
</gene>
<reference evidence="1 2" key="1">
    <citation type="journal article" date="2022" name="bioRxiv">
        <title>The genome of the oomycete Peronosclerospora sorghi, a cosmopolitan pathogen of maize and sorghum, is inflated with dispersed pseudogenes.</title>
        <authorList>
            <person name="Fletcher K."/>
            <person name="Martin F."/>
            <person name="Isakeit T."/>
            <person name="Cavanaugh K."/>
            <person name="Magill C."/>
            <person name="Michelmore R."/>
        </authorList>
    </citation>
    <scope>NUCLEOTIDE SEQUENCE [LARGE SCALE GENOMIC DNA]</scope>
    <source>
        <strain evidence="1">P6</strain>
    </source>
</reference>
<proteinExistence type="predicted"/>
<organism evidence="1 2">
    <name type="scientific">Peronosclerospora sorghi</name>
    <dbReference type="NCBI Taxonomy" id="230839"/>
    <lineage>
        <taxon>Eukaryota</taxon>
        <taxon>Sar</taxon>
        <taxon>Stramenopiles</taxon>
        <taxon>Oomycota</taxon>
        <taxon>Peronosporomycetes</taxon>
        <taxon>Peronosporales</taxon>
        <taxon>Peronosporaceae</taxon>
        <taxon>Peronosclerospora</taxon>
    </lineage>
</organism>
<accession>A0ACC0VLE2</accession>
<name>A0ACC0VLE2_9STRA</name>
<comment type="caution">
    <text evidence="1">The sequence shown here is derived from an EMBL/GenBank/DDBJ whole genome shotgun (WGS) entry which is preliminary data.</text>
</comment>
<protein>
    <submittedName>
        <fullName evidence="1">Uncharacterized protein</fullName>
    </submittedName>
</protein>
<evidence type="ECO:0000313" key="1">
    <source>
        <dbReference type="EMBL" id="KAI9906688.1"/>
    </source>
</evidence>
<dbReference type="EMBL" id="CM047587">
    <property type="protein sequence ID" value="KAI9906688.1"/>
    <property type="molecule type" value="Genomic_DNA"/>
</dbReference>
<keyword evidence="2" id="KW-1185">Reference proteome</keyword>